<reference evidence="7 8" key="1">
    <citation type="submission" date="2016-09" db="EMBL/GenBank/DDBJ databases">
        <authorList>
            <person name="Capua I."/>
            <person name="De Benedictis P."/>
            <person name="Joannis T."/>
            <person name="Lombin L.H."/>
            <person name="Cattoli G."/>
        </authorList>
    </citation>
    <scope>NUCLEOTIDE SEQUENCE [LARGE SCALE GENOMIC DNA]</scope>
    <source>
        <strain evidence="7 8">ISLP-3</strain>
    </source>
</reference>
<accession>A0A1G6Q5D0</accession>
<feature type="domain" description="HTH cro/C1-type" evidence="6">
    <location>
        <begin position="10"/>
        <end position="53"/>
    </location>
</feature>
<dbReference type="RefSeq" id="WP_093183571.1">
    <property type="nucleotide sequence ID" value="NZ_FMYH01000004.1"/>
</dbReference>
<dbReference type="PANTHER" id="PTHR30146:SF109">
    <property type="entry name" value="HTH-TYPE TRANSCRIPTIONAL REGULATOR GALS"/>
    <property type="match status" value="1"/>
</dbReference>
<evidence type="ECO:0000259" key="6">
    <source>
        <dbReference type="PROSITE" id="PS50943"/>
    </source>
</evidence>
<sequence>MLHTQGARPTLASVAAIAGVSRQTVSNVLNEPSRVQAETLAKVRAVLDEVNYRPHLAARQLRTKRSRVIGLRLEQVTDGINGAVLDRFLHAFTEGAQRHGYRISLFTADDDAGEIARYGELLDTTDIDAFVLTSTHHGDVRTEWLSARDIPFVTFGRPWALPHAAVSGTAPHAWVDVDGSFGTRSATEHLLSSGHRRIAFIGWPAGSGTGDERRLGWQQAMRTSGLGDDELDLLDLQTADGVNEGAAAIRSLTGHPAAPTAVVCASDSLALGALEASRSLGETFAVVGFDDTPVAAAIGLTSVAQPLIAVAEAALDLLIAQLEDRPDSTGHRLLPPRLVPRRSTATPPTTT</sequence>
<dbReference type="PANTHER" id="PTHR30146">
    <property type="entry name" value="LACI-RELATED TRANSCRIPTIONAL REPRESSOR"/>
    <property type="match status" value="1"/>
</dbReference>
<gene>
    <name evidence="7" type="ORF">SAMN05216410_2447</name>
</gene>
<dbReference type="Pfam" id="PF00356">
    <property type="entry name" value="LacI"/>
    <property type="match status" value="1"/>
</dbReference>
<evidence type="ECO:0000313" key="7">
    <source>
        <dbReference type="EMBL" id="SDC87563.1"/>
    </source>
</evidence>
<dbReference type="STRING" id="1814289.SAMN05216410_2447"/>
<feature type="domain" description="HTH lacI-type" evidence="5">
    <location>
        <begin position="9"/>
        <end position="63"/>
    </location>
</feature>
<dbReference type="OrthoDB" id="3430936at2"/>
<evidence type="ECO:0000256" key="4">
    <source>
        <dbReference type="SAM" id="MobiDB-lite"/>
    </source>
</evidence>
<dbReference type="PROSITE" id="PS50943">
    <property type="entry name" value="HTH_CROC1"/>
    <property type="match status" value="1"/>
</dbReference>
<dbReference type="GO" id="GO:0003700">
    <property type="term" value="F:DNA-binding transcription factor activity"/>
    <property type="evidence" value="ECO:0007669"/>
    <property type="project" value="TreeGrafter"/>
</dbReference>
<dbReference type="SUPFAM" id="SSF53822">
    <property type="entry name" value="Periplasmic binding protein-like I"/>
    <property type="match status" value="1"/>
</dbReference>
<protein>
    <submittedName>
        <fullName evidence="7">Transcriptional regulator, LacI family</fullName>
    </submittedName>
</protein>
<evidence type="ECO:0000256" key="1">
    <source>
        <dbReference type="ARBA" id="ARBA00023015"/>
    </source>
</evidence>
<dbReference type="Gene3D" id="3.40.50.2300">
    <property type="match status" value="2"/>
</dbReference>
<feature type="compositionally biased region" description="Low complexity" evidence="4">
    <location>
        <begin position="332"/>
        <end position="351"/>
    </location>
</feature>
<dbReference type="GO" id="GO:0000976">
    <property type="term" value="F:transcription cis-regulatory region binding"/>
    <property type="evidence" value="ECO:0007669"/>
    <property type="project" value="TreeGrafter"/>
</dbReference>
<dbReference type="EMBL" id="FMYH01000004">
    <property type="protein sequence ID" value="SDC87563.1"/>
    <property type="molecule type" value="Genomic_DNA"/>
</dbReference>
<dbReference type="Pfam" id="PF13377">
    <property type="entry name" value="Peripla_BP_3"/>
    <property type="match status" value="1"/>
</dbReference>
<keyword evidence="3" id="KW-0804">Transcription</keyword>
<dbReference type="CDD" id="cd01392">
    <property type="entry name" value="HTH_LacI"/>
    <property type="match status" value="1"/>
</dbReference>
<evidence type="ECO:0000256" key="3">
    <source>
        <dbReference type="ARBA" id="ARBA00023163"/>
    </source>
</evidence>
<name>A0A1G6Q5D0_9MICO</name>
<dbReference type="Proteomes" id="UP000199039">
    <property type="component" value="Unassembled WGS sequence"/>
</dbReference>
<dbReference type="InterPro" id="IPR000843">
    <property type="entry name" value="HTH_LacI"/>
</dbReference>
<evidence type="ECO:0000256" key="2">
    <source>
        <dbReference type="ARBA" id="ARBA00023125"/>
    </source>
</evidence>
<dbReference type="InterPro" id="IPR046335">
    <property type="entry name" value="LacI/GalR-like_sensor"/>
</dbReference>
<dbReference type="InterPro" id="IPR028082">
    <property type="entry name" value="Peripla_BP_I"/>
</dbReference>
<dbReference type="InterPro" id="IPR001387">
    <property type="entry name" value="Cro/C1-type_HTH"/>
</dbReference>
<evidence type="ECO:0000259" key="5">
    <source>
        <dbReference type="PROSITE" id="PS50932"/>
    </source>
</evidence>
<keyword evidence="8" id="KW-1185">Reference proteome</keyword>
<dbReference type="AlphaFoldDB" id="A0A1G6Q5D0"/>
<dbReference type="Gene3D" id="1.10.260.40">
    <property type="entry name" value="lambda repressor-like DNA-binding domains"/>
    <property type="match status" value="1"/>
</dbReference>
<dbReference type="SMART" id="SM00354">
    <property type="entry name" value="HTH_LACI"/>
    <property type="match status" value="1"/>
</dbReference>
<proteinExistence type="predicted"/>
<dbReference type="PROSITE" id="PS50932">
    <property type="entry name" value="HTH_LACI_2"/>
    <property type="match status" value="1"/>
</dbReference>
<keyword evidence="1" id="KW-0805">Transcription regulation</keyword>
<feature type="region of interest" description="Disordered" evidence="4">
    <location>
        <begin position="329"/>
        <end position="351"/>
    </location>
</feature>
<keyword evidence="2" id="KW-0238">DNA-binding</keyword>
<dbReference type="SUPFAM" id="SSF47413">
    <property type="entry name" value="lambda repressor-like DNA-binding domains"/>
    <property type="match status" value="1"/>
</dbReference>
<evidence type="ECO:0000313" key="8">
    <source>
        <dbReference type="Proteomes" id="UP000199039"/>
    </source>
</evidence>
<dbReference type="InterPro" id="IPR010982">
    <property type="entry name" value="Lambda_DNA-bd_dom_sf"/>
</dbReference>
<organism evidence="7 8">
    <name type="scientific">Sanguibacter gelidistatuariae</name>
    <dbReference type="NCBI Taxonomy" id="1814289"/>
    <lineage>
        <taxon>Bacteria</taxon>
        <taxon>Bacillati</taxon>
        <taxon>Actinomycetota</taxon>
        <taxon>Actinomycetes</taxon>
        <taxon>Micrococcales</taxon>
        <taxon>Sanguibacteraceae</taxon>
        <taxon>Sanguibacter</taxon>
    </lineage>
</organism>